<keyword evidence="1" id="KW-0812">Transmembrane</keyword>
<dbReference type="EMBL" id="CP076456">
    <property type="protein sequence ID" value="QWQ35419.1"/>
    <property type="molecule type" value="Genomic_DNA"/>
</dbReference>
<evidence type="ECO:0000259" key="2">
    <source>
        <dbReference type="Pfam" id="PF13400"/>
    </source>
</evidence>
<keyword evidence="4" id="KW-1185">Reference proteome</keyword>
<evidence type="ECO:0000313" key="4">
    <source>
        <dbReference type="Proteomes" id="UP000680588"/>
    </source>
</evidence>
<sequence length="161" mass="16356">MRRTADAAAPTGSQRFLLRGEEGQIGVLIIGYMLVSLLVVSVVMGASALYLGHKKLLSAADGAALAAADTFSLGDVAAPGEGPAAVLAPVAVQAEVNRYLSLTDAAERLPGLAVDSETGTVDGRTAKVVLTGVVHPPLVNFLVPDGIPITAVSEARAQLSQ</sequence>
<reference evidence="3" key="1">
    <citation type="submission" date="2021-06" db="EMBL/GenBank/DDBJ databases">
        <title>Novel species in genus Arthrobacter.</title>
        <authorList>
            <person name="Zhang G."/>
        </authorList>
    </citation>
    <scope>NUCLEOTIDE SEQUENCE</scope>
    <source>
        <strain evidence="3">Zg-ZUI122</strain>
    </source>
</reference>
<gene>
    <name evidence="3" type="ORF">KG104_13160</name>
</gene>
<feature type="transmembrane region" description="Helical" evidence="1">
    <location>
        <begin position="25"/>
        <end position="51"/>
    </location>
</feature>
<dbReference type="InterPro" id="IPR028087">
    <property type="entry name" value="Tad_N"/>
</dbReference>
<feature type="domain" description="Putative Flp pilus-assembly TadG-like N-terminal" evidence="2">
    <location>
        <begin position="23"/>
        <end position="69"/>
    </location>
</feature>
<organism evidence="3 4">
    <name type="scientific">Arthrobacter sunyaminii</name>
    <dbReference type="NCBI Taxonomy" id="2816859"/>
    <lineage>
        <taxon>Bacteria</taxon>
        <taxon>Bacillati</taxon>
        <taxon>Actinomycetota</taxon>
        <taxon>Actinomycetes</taxon>
        <taxon>Micrococcales</taxon>
        <taxon>Micrococcaceae</taxon>
        <taxon>Arthrobacter</taxon>
    </lineage>
</organism>
<protein>
    <recommendedName>
        <fullName evidence="2">Putative Flp pilus-assembly TadG-like N-terminal domain-containing protein</fullName>
    </recommendedName>
</protein>
<dbReference type="RefSeq" id="WP_207348002.1">
    <property type="nucleotide sequence ID" value="NZ_CP076456.1"/>
</dbReference>
<accession>A0A975PEB2</accession>
<evidence type="ECO:0000313" key="3">
    <source>
        <dbReference type="EMBL" id="QWQ35419.1"/>
    </source>
</evidence>
<dbReference type="Pfam" id="PF13400">
    <property type="entry name" value="Tad"/>
    <property type="match status" value="1"/>
</dbReference>
<dbReference type="KEGG" id="asun:KG104_13160"/>
<name>A0A975PEB2_9MICC</name>
<keyword evidence="1" id="KW-1133">Transmembrane helix</keyword>
<dbReference type="AlphaFoldDB" id="A0A975PEB2"/>
<dbReference type="Proteomes" id="UP000680588">
    <property type="component" value="Chromosome"/>
</dbReference>
<evidence type="ECO:0000256" key="1">
    <source>
        <dbReference type="SAM" id="Phobius"/>
    </source>
</evidence>
<keyword evidence="1" id="KW-0472">Membrane</keyword>
<proteinExistence type="predicted"/>